<dbReference type="STRING" id="1123010.SAMN02745724_04129"/>
<dbReference type="InterPro" id="IPR006839">
    <property type="entry name" value="DarP"/>
</dbReference>
<evidence type="ECO:0000256" key="5">
    <source>
        <dbReference type="HAMAP-Rule" id="MF_00765"/>
    </source>
</evidence>
<dbReference type="PANTHER" id="PTHR38101:SF1">
    <property type="entry name" value="UPF0307 PROTEIN YJGA"/>
    <property type="match status" value="1"/>
</dbReference>
<dbReference type="RefSeq" id="WP_091989148.1">
    <property type="nucleotide sequence ID" value="NZ_FOLO01000047.1"/>
</dbReference>
<feature type="coiled-coil region" evidence="6">
    <location>
        <begin position="119"/>
        <end position="146"/>
    </location>
</feature>
<dbReference type="GO" id="GO:0019843">
    <property type="term" value="F:rRNA binding"/>
    <property type="evidence" value="ECO:0007669"/>
    <property type="project" value="UniProtKB-UniRule"/>
</dbReference>
<dbReference type="EMBL" id="FOLO01000047">
    <property type="protein sequence ID" value="SFD30138.1"/>
    <property type="molecule type" value="Genomic_DNA"/>
</dbReference>
<evidence type="ECO:0000313" key="7">
    <source>
        <dbReference type="EMBL" id="SFD30138.1"/>
    </source>
</evidence>
<organism evidence="7 8">
    <name type="scientific">Pseudoalteromonas denitrificans DSM 6059</name>
    <dbReference type="NCBI Taxonomy" id="1123010"/>
    <lineage>
        <taxon>Bacteria</taxon>
        <taxon>Pseudomonadati</taxon>
        <taxon>Pseudomonadota</taxon>
        <taxon>Gammaproteobacteria</taxon>
        <taxon>Alteromonadales</taxon>
        <taxon>Pseudoalteromonadaceae</taxon>
        <taxon>Pseudoalteromonas</taxon>
    </lineage>
</organism>
<keyword evidence="8" id="KW-1185">Reference proteome</keyword>
<dbReference type="HAMAP" id="MF_00765">
    <property type="entry name" value="DarP"/>
    <property type="match status" value="1"/>
</dbReference>
<dbReference type="NCBIfam" id="NF003593">
    <property type="entry name" value="PRK05255.1-1"/>
    <property type="match status" value="1"/>
</dbReference>
<keyword evidence="4 5" id="KW-0694">RNA-binding</keyword>
<evidence type="ECO:0000313" key="8">
    <source>
        <dbReference type="Proteomes" id="UP000198862"/>
    </source>
</evidence>
<dbReference type="GO" id="GO:1902626">
    <property type="term" value="P:assembly of large subunit precursor of preribosome"/>
    <property type="evidence" value="ECO:0007669"/>
    <property type="project" value="UniProtKB-UniRule"/>
</dbReference>
<comment type="similarity">
    <text evidence="5">Belongs to the DarP family.</text>
</comment>
<name>A0A1I1RDC3_9GAMM</name>
<dbReference type="SUPFAM" id="SSF158710">
    <property type="entry name" value="PSPTO4464-like"/>
    <property type="match status" value="1"/>
</dbReference>
<evidence type="ECO:0000256" key="3">
    <source>
        <dbReference type="ARBA" id="ARBA00022730"/>
    </source>
</evidence>
<proteinExistence type="inferred from homology"/>
<dbReference type="Pfam" id="PF04751">
    <property type="entry name" value="DarP"/>
    <property type="match status" value="1"/>
</dbReference>
<dbReference type="GO" id="GO:0043022">
    <property type="term" value="F:ribosome binding"/>
    <property type="evidence" value="ECO:0007669"/>
    <property type="project" value="UniProtKB-UniRule"/>
</dbReference>
<keyword evidence="6" id="KW-0175">Coiled coil</keyword>
<dbReference type="Proteomes" id="UP000198862">
    <property type="component" value="Unassembled WGS sequence"/>
</dbReference>
<dbReference type="AlphaFoldDB" id="A0A1I1RDC3"/>
<protein>
    <recommendedName>
        <fullName evidence="5">Dual-action ribosomal maturation protein DarP</fullName>
    </recommendedName>
    <alternativeName>
        <fullName evidence="5">Large ribosomal subunit assembly factor DarP</fullName>
    </alternativeName>
</protein>
<gene>
    <name evidence="5" type="primary">darP</name>
    <name evidence="7" type="ORF">SAMN02745724_04129</name>
</gene>
<evidence type="ECO:0000256" key="2">
    <source>
        <dbReference type="ARBA" id="ARBA00022517"/>
    </source>
</evidence>
<dbReference type="Gene3D" id="1.10.60.30">
    <property type="entry name" value="PSPTO4464-like domains"/>
    <property type="match status" value="2"/>
</dbReference>
<sequence length="175" mass="20495">MARKKRDPELEEEIIYVSKSEIKREVQELHKLGMDLAALSPKARQKVPLNEELEAAMLLADKLSKKKESYRRHLNYIAKQLRLASDLEAIKKAMDVIGNKNQQASVILNKLEHTRDQIIELGDEKINELLEQYDNLDRQKLRQLTRLAKKEVEQEKPAKGYRELFQYLKESILKS</sequence>
<evidence type="ECO:0000256" key="1">
    <source>
        <dbReference type="ARBA" id="ARBA00022490"/>
    </source>
</evidence>
<dbReference type="GO" id="GO:0005829">
    <property type="term" value="C:cytosol"/>
    <property type="evidence" value="ECO:0007669"/>
    <property type="project" value="TreeGrafter"/>
</dbReference>
<comment type="function">
    <text evidence="5">Member of a network of 50S ribosomal subunit biogenesis factors which assembles along the 30S-50S interface, preventing incorrect 23S rRNA structures from forming. Promotes peptidyl transferase center (PTC) maturation.</text>
</comment>
<comment type="subcellular location">
    <subcellularLocation>
        <location evidence="5">Cytoplasm</location>
    </subcellularLocation>
    <text evidence="5">Associates with late stage pre-50S ribosomal subunits.</text>
</comment>
<accession>A0A1I1RDC3</accession>
<evidence type="ECO:0000256" key="6">
    <source>
        <dbReference type="SAM" id="Coils"/>
    </source>
</evidence>
<dbReference type="OrthoDB" id="5293604at2"/>
<keyword evidence="2 5" id="KW-0690">Ribosome biogenesis</keyword>
<reference evidence="7 8" key="1">
    <citation type="submission" date="2016-10" db="EMBL/GenBank/DDBJ databases">
        <authorList>
            <person name="de Groot N.N."/>
        </authorList>
    </citation>
    <scope>NUCLEOTIDE SEQUENCE [LARGE SCALE GENOMIC DNA]</scope>
    <source>
        <strain evidence="7 8">DSM 6059</strain>
    </source>
</reference>
<keyword evidence="3 5" id="KW-0699">rRNA-binding</keyword>
<dbReference type="PIRSF" id="PIRSF016183">
    <property type="entry name" value="UCP016183"/>
    <property type="match status" value="1"/>
</dbReference>
<keyword evidence="1 5" id="KW-0963">Cytoplasm</keyword>
<dbReference type="InterPro" id="IPR023153">
    <property type="entry name" value="DarP_sf"/>
</dbReference>
<dbReference type="CDD" id="cd16331">
    <property type="entry name" value="YjgA-like"/>
    <property type="match status" value="1"/>
</dbReference>
<dbReference type="PANTHER" id="PTHR38101">
    <property type="entry name" value="UPF0307 PROTEIN YJGA"/>
    <property type="match status" value="1"/>
</dbReference>
<evidence type="ECO:0000256" key="4">
    <source>
        <dbReference type="ARBA" id="ARBA00022884"/>
    </source>
</evidence>